<dbReference type="Proteomes" id="UP000231553">
    <property type="component" value="Unassembled WGS sequence"/>
</dbReference>
<accession>A0A2M8J4X8</accession>
<evidence type="ECO:0000313" key="3">
    <source>
        <dbReference type="Proteomes" id="UP000231553"/>
    </source>
</evidence>
<sequence length="557" mass="61391">MTDNIQKLSIRLLKDGVEPADALRDGVDLENWPKIEGAKIALDTMGGNPPKWSGFLGLSADEKKKVWNNTAYGLVFLQTSGRWFAVSFGMGHVKLDPSKFEQDFGLRVVLNSVDEEQLKSADVRTPDENTLSRRSQTSRGSDQTAFAIDVERDIIRGLAGTPKDKDFATRVAGSDALSMDRRLKVADLPKACADALSVYAKDAYKNHFGWVDQIKHVREADLLEKLDDAAAAKLEAVIGGADPDGLHLAFPIIYDPEKGACIRYKGFRSKLVFPDLDLSGYLGALQEQGVTSFSADDLRKHAVHEVDDEGKDCGKSWKIGECLVLEAEVDGHTYVLSGGRWYQVAQDYAQELVKFFDELPKEELPDALPDENEEKYNRRLKKDVPELLCLDRKLIKPTGWTTTVEACDFLDKGSRIIHVKDKTSSSRLSHLFNQGTVSGRILIVDGAARDLVRGKIAEVEAETGQADFAKIIPTAASNFQSRDYTIVYAVIGTGDVPKLPFFSLVTLRQAVRDLKALGYKAAFAWIKKPAAVGVKPSKPTEDDQDDGEVIDPADEVA</sequence>
<keyword evidence="3" id="KW-1185">Reference proteome</keyword>
<comment type="caution">
    <text evidence="2">The sequence shown here is derived from an EMBL/GenBank/DDBJ whole genome shotgun (WGS) entry which is preliminary data.</text>
</comment>
<dbReference type="EMBL" id="PGTB01000008">
    <property type="protein sequence ID" value="PJE37839.1"/>
    <property type="molecule type" value="Genomic_DNA"/>
</dbReference>
<evidence type="ECO:0000256" key="1">
    <source>
        <dbReference type="SAM" id="MobiDB-lite"/>
    </source>
</evidence>
<feature type="compositionally biased region" description="Polar residues" evidence="1">
    <location>
        <begin position="132"/>
        <end position="142"/>
    </location>
</feature>
<feature type="region of interest" description="Disordered" evidence="1">
    <location>
        <begin position="120"/>
        <end position="142"/>
    </location>
</feature>
<evidence type="ECO:0008006" key="4">
    <source>
        <dbReference type="Google" id="ProtNLM"/>
    </source>
</evidence>
<dbReference type="OrthoDB" id="6401683at2"/>
<protein>
    <recommendedName>
        <fullName evidence="4">Sporadically distributed protein, TIGR04141 family</fullName>
    </recommendedName>
</protein>
<dbReference type="InterPro" id="IPR026487">
    <property type="entry name" value="CHP04141"/>
</dbReference>
<feature type="compositionally biased region" description="Basic and acidic residues" evidence="1">
    <location>
        <begin position="120"/>
        <end position="131"/>
    </location>
</feature>
<name>A0A2M8J4X8_9RHOB</name>
<gene>
    <name evidence="2" type="ORF">CVM52_04905</name>
</gene>
<organism evidence="2 3">
    <name type="scientific">Pseudooceanicola lipolyticus</name>
    <dbReference type="NCBI Taxonomy" id="2029104"/>
    <lineage>
        <taxon>Bacteria</taxon>
        <taxon>Pseudomonadati</taxon>
        <taxon>Pseudomonadota</taxon>
        <taxon>Alphaproteobacteria</taxon>
        <taxon>Rhodobacterales</taxon>
        <taxon>Paracoccaceae</taxon>
        <taxon>Pseudooceanicola</taxon>
    </lineage>
</organism>
<dbReference type="NCBIfam" id="TIGR04141">
    <property type="entry name" value="TIGR04141 family sporadically distributed protein"/>
    <property type="match status" value="1"/>
</dbReference>
<dbReference type="RefSeq" id="WP_100161451.1">
    <property type="nucleotide sequence ID" value="NZ_PGTB01000008.1"/>
</dbReference>
<evidence type="ECO:0000313" key="2">
    <source>
        <dbReference type="EMBL" id="PJE37839.1"/>
    </source>
</evidence>
<proteinExistence type="predicted"/>
<feature type="region of interest" description="Disordered" evidence="1">
    <location>
        <begin position="533"/>
        <end position="557"/>
    </location>
</feature>
<dbReference type="Pfam" id="PF19614">
    <property type="entry name" value="DUF6119"/>
    <property type="match status" value="1"/>
</dbReference>
<dbReference type="AlphaFoldDB" id="A0A2M8J4X8"/>
<reference evidence="2 3" key="1">
    <citation type="journal article" date="2018" name="Int. J. Syst. Evol. Microbiol.">
        <title>Pseudooceanicola lipolyticus sp. nov., a marine alphaproteobacterium, reclassification of Oceanicola flagellatus as Pseudooceanicola flagellatus comb. nov. and emended description of the genus Pseudooceanicola.</title>
        <authorList>
            <person name="Huang M.-M."/>
            <person name="Guo L.-L."/>
            <person name="Wu Y.-H."/>
            <person name="Lai Q.-L."/>
            <person name="Shao Z.-Z."/>
            <person name="Wang C.-S."/>
            <person name="Wu M."/>
            <person name="Xu X.-W."/>
        </authorList>
    </citation>
    <scope>NUCLEOTIDE SEQUENCE [LARGE SCALE GENOMIC DNA]</scope>
    <source>
        <strain evidence="2 3">157</strain>
    </source>
</reference>
<feature type="compositionally biased region" description="Acidic residues" evidence="1">
    <location>
        <begin position="542"/>
        <end position="557"/>
    </location>
</feature>